<organism evidence="8 9">
    <name type="scientific">Halolactibacillus miurensis</name>
    <dbReference type="NCBI Taxonomy" id="306541"/>
    <lineage>
        <taxon>Bacteria</taxon>
        <taxon>Bacillati</taxon>
        <taxon>Bacillota</taxon>
        <taxon>Bacilli</taxon>
        <taxon>Bacillales</taxon>
        <taxon>Bacillaceae</taxon>
        <taxon>Halolactibacillus</taxon>
    </lineage>
</organism>
<dbReference type="Proteomes" id="UP000199139">
    <property type="component" value="Unassembled WGS sequence"/>
</dbReference>
<dbReference type="OrthoDB" id="9812413at2"/>
<evidence type="ECO:0000313" key="10">
    <source>
        <dbReference type="Proteomes" id="UP000321773"/>
    </source>
</evidence>
<evidence type="ECO:0000313" key="7">
    <source>
        <dbReference type="EMBL" id="GEM03439.1"/>
    </source>
</evidence>
<dbReference type="EMBL" id="BJWJ01000003">
    <property type="protein sequence ID" value="GEM03439.1"/>
    <property type="molecule type" value="Genomic_DNA"/>
</dbReference>
<keyword evidence="8" id="KW-0282">Flagellum</keyword>
<dbReference type="Pfam" id="PF02049">
    <property type="entry name" value="FliE"/>
    <property type="match status" value="1"/>
</dbReference>
<keyword evidence="10" id="KW-1185">Reference proteome</keyword>
<evidence type="ECO:0000256" key="6">
    <source>
        <dbReference type="SAM" id="MobiDB-lite"/>
    </source>
</evidence>
<sequence length="100" mass="11100">MTIQTNFIQPMTPPTMKTDMTTEPKANSASFKNVLTDALNDVNQLQLDSQAKTEQLVNGQIDDLHDVMITAQKASVGLNLAVEVQSKVITAYNEMMRMQL</sequence>
<evidence type="ECO:0000313" key="9">
    <source>
        <dbReference type="Proteomes" id="UP000199139"/>
    </source>
</evidence>
<evidence type="ECO:0000256" key="1">
    <source>
        <dbReference type="ARBA" id="ARBA00004117"/>
    </source>
</evidence>
<accession>A0A1I6QDG3</accession>
<evidence type="ECO:0000256" key="4">
    <source>
        <dbReference type="HAMAP-Rule" id="MF_00724"/>
    </source>
</evidence>
<dbReference type="GO" id="GO:0003774">
    <property type="term" value="F:cytoskeletal motor activity"/>
    <property type="evidence" value="ECO:0007669"/>
    <property type="project" value="InterPro"/>
</dbReference>
<dbReference type="InterPro" id="IPR001624">
    <property type="entry name" value="FliE"/>
</dbReference>
<dbReference type="GO" id="GO:0009425">
    <property type="term" value="C:bacterial-type flagellum basal body"/>
    <property type="evidence" value="ECO:0007669"/>
    <property type="project" value="UniProtKB-SubCell"/>
</dbReference>
<reference evidence="8 9" key="1">
    <citation type="submission" date="2016-10" db="EMBL/GenBank/DDBJ databases">
        <authorList>
            <person name="de Groot N.N."/>
        </authorList>
    </citation>
    <scope>NUCLEOTIDE SEQUENCE [LARGE SCALE GENOMIC DNA]</scope>
    <source>
        <strain evidence="8 9">DSM 17074</strain>
    </source>
</reference>
<dbReference type="PANTHER" id="PTHR34653">
    <property type="match status" value="1"/>
</dbReference>
<dbReference type="RefSeq" id="WP_062319914.1">
    <property type="nucleotide sequence ID" value="NZ_BJWJ01000003.1"/>
</dbReference>
<evidence type="ECO:0000256" key="3">
    <source>
        <dbReference type="ARBA" id="ARBA00023143"/>
    </source>
</evidence>
<evidence type="ECO:0000256" key="5">
    <source>
        <dbReference type="NCBIfam" id="TIGR00205"/>
    </source>
</evidence>
<dbReference type="NCBIfam" id="TIGR00205">
    <property type="entry name" value="fliE"/>
    <property type="match status" value="1"/>
</dbReference>
<protein>
    <recommendedName>
        <fullName evidence="4 5">Flagellar hook-basal body complex protein FliE</fullName>
    </recommendedName>
</protein>
<keyword evidence="8" id="KW-0969">Cilium</keyword>
<dbReference type="PRINTS" id="PR01006">
    <property type="entry name" value="FLGHOOKFLIE"/>
</dbReference>
<evidence type="ECO:0000256" key="2">
    <source>
        <dbReference type="ARBA" id="ARBA00009272"/>
    </source>
</evidence>
<dbReference type="HAMAP" id="MF_00724">
    <property type="entry name" value="FliE"/>
    <property type="match status" value="1"/>
</dbReference>
<comment type="subcellular location">
    <subcellularLocation>
        <location evidence="1 4">Bacterial flagellum basal body</location>
    </subcellularLocation>
</comment>
<feature type="region of interest" description="Disordered" evidence="6">
    <location>
        <begin position="1"/>
        <end position="23"/>
    </location>
</feature>
<proteinExistence type="inferred from homology"/>
<keyword evidence="3 4" id="KW-0975">Bacterial flagellum</keyword>
<evidence type="ECO:0000313" key="8">
    <source>
        <dbReference type="EMBL" id="SFS50543.1"/>
    </source>
</evidence>
<name>A0A1I6QDG3_9BACI</name>
<dbReference type="STRING" id="306541.SAMN05421668_10482"/>
<gene>
    <name evidence="4" type="primary">fliE</name>
    <name evidence="7" type="ORF">HMI01_04270</name>
    <name evidence="8" type="ORF">SAMN05421668_10482</name>
</gene>
<dbReference type="GO" id="GO:0071973">
    <property type="term" value="P:bacterial-type flagellum-dependent cell motility"/>
    <property type="evidence" value="ECO:0007669"/>
    <property type="project" value="InterPro"/>
</dbReference>
<reference evidence="7 10" key="2">
    <citation type="submission" date="2019-07" db="EMBL/GenBank/DDBJ databases">
        <title>Whole genome shotgun sequence of Halolactibacillus miurensis NBRC 100873.</title>
        <authorList>
            <person name="Hosoyama A."/>
            <person name="Uohara A."/>
            <person name="Ohji S."/>
            <person name="Ichikawa N."/>
        </authorList>
    </citation>
    <scope>NUCLEOTIDE SEQUENCE [LARGE SCALE GENOMIC DNA]</scope>
    <source>
        <strain evidence="7 10">NBRC 100873</strain>
    </source>
</reference>
<dbReference type="AlphaFoldDB" id="A0A1I6QDG3"/>
<dbReference type="GO" id="GO:0005198">
    <property type="term" value="F:structural molecule activity"/>
    <property type="evidence" value="ECO:0007669"/>
    <property type="project" value="UniProtKB-UniRule"/>
</dbReference>
<dbReference type="PANTHER" id="PTHR34653:SF1">
    <property type="entry name" value="FLAGELLAR HOOK-BASAL BODY COMPLEX PROTEIN FLIE"/>
    <property type="match status" value="1"/>
</dbReference>
<comment type="similarity">
    <text evidence="2 4">Belongs to the FliE family.</text>
</comment>
<dbReference type="Proteomes" id="UP000321773">
    <property type="component" value="Unassembled WGS sequence"/>
</dbReference>
<keyword evidence="8" id="KW-0966">Cell projection</keyword>
<dbReference type="EMBL" id="FPAI01000004">
    <property type="protein sequence ID" value="SFS50543.1"/>
    <property type="molecule type" value="Genomic_DNA"/>
</dbReference>